<keyword evidence="2" id="KW-1133">Transmembrane helix</keyword>
<reference evidence="3 4" key="1">
    <citation type="submission" date="2018-10" db="EMBL/GenBank/DDBJ databases">
        <title>Draft genome sequence of Bacillus salarius IM0101, isolated from a hypersaline soil in Inner Mongolia, China.</title>
        <authorList>
            <person name="Yamprayoonswat W."/>
            <person name="Boonvisut S."/>
            <person name="Jumpathong W."/>
            <person name="Sittihan S."/>
            <person name="Ruangsuj P."/>
            <person name="Wanthongcharoen S."/>
            <person name="Thongpramul N."/>
            <person name="Pimmason S."/>
            <person name="Yu B."/>
            <person name="Yasawong M."/>
        </authorList>
    </citation>
    <scope>NUCLEOTIDE SEQUENCE [LARGE SCALE GENOMIC DNA]</scope>
    <source>
        <strain evidence="3 4">IM0101</strain>
    </source>
</reference>
<feature type="region of interest" description="Disordered" evidence="1">
    <location>
        <begin position="43"/>
        <end position="69"/>
    </location>
</feature>
<dbReference type="AlphaFoldDB" id="A0A3R9QJH9"/>
<dbReference type="EMBL" id="RBVX01000017">
    <property type="protein sequence ID" value="RSL32105.1"/>
    <property type="molecule type" value="Genomic_DNA"/>
</dbReference>
<evidence type="ECO:0000313" key="3">
    <source>
        <dbReference type="EMBL" id="RSL32105.1"/>
    </source>
</evidence>
<keyword evidence="2" id="KW-0472">Membrane</keyword>
<feature type="transmembrane region" description="Helical" evidence="2">
    <location>
        <begin position="21"/>
        <end position="39"/>
    </location>
</feature>
<proteinExistence type="predicted"/>
<sequence>MYLFRGILTFFENAIKRSCFILRKFLFLIASAMFLFIIGCQSGEESSSSSEGDTAGRDSSDTEEKTLKL</sequence>
<evidence type="ECO:0000313" key="4">
    <source>
        <dbReference type="Proteomes" id="UP000275076"/>
    </source>
</evidence>
<keyword evidence="2" id="KW-0812">Transmembrane</keyword>
<organism evidence="3 4">
    <name type="scientific">Salibacterium salarium</name>
    <dbReference type="NCBI Taxonomy" id="284579"/>
    <lineage>
        <taxon>Bacteria</taxon>
        <taxon>Bacillati</taxon>
        <taxon>Bacillota</taxon>
        <taxon>Bacilli</taxon>
        <taxon>Bacillales</taxon>
        <taxon>Bacillaceae</taxon>
    </lineage>
</organism>
<evidence type="ECO:0000256" key="2">
    <source>
        <dbReference type="SAM" id="Phobius"/>
    </source>
</evidence>
<feature type="compositionally biased region" description="Basic and acidic residues" evidence="1">
    <location>
        <begin position="54"/>
        <end position="69"/>
    </location>
</feature>
<keyword evidence="4" id="KW-1185">Reference proteome</keyword>
<comment type="caution">
    <text evidence="3">The sequence shown here is derived from an EMBL/GenBank/DDBJ whole genome shotgun (WGS) entry which is preliminary data.</text>
</comment>
<gene>
    <name evidence="3" type="ORF">D7Z54_16890</name>
</gene>
<evidence type="ECO:0000256" key="1">
    <source>
        <dbReference type="SAM" id="MobiDB-lite"/>
    </source>
</evidence>
<feature type="compositionally biased region" description="Low complexity" evidence="1">
    <location>
        <begin position="43"/>
        <end position="52"/>
    </location>
</feature>
<dbReference type="Proteomes" id="UP000275076">
    <property type="component" value="Unassembled WGS sequence"/>
</dbReference>
<protein>
    <submittedName>
        <fullName evidence="3">Uncharacterized protein</fullName>
    </submittedName>
</protein>
<name>A0A3R9QJH9_9BACI</name>
<accession>A0A3R9QJH9</accession>